<evidence type="ECO:0000313" key="6">
    <source>
        <dbReference type="EMBL" id="HIR04573.1"/>
    </source>
</evidence>
<dbReference type="GO" id="GO:0008234">
    <property type="term" value="F:cysteine-type peptidase activity"/>
    <property type="evidence" value="ECO:0007669"/>
    <property type="project" value="UniProtKB-KW"/>
</dbReference>
<evidence type="ECO:0000256" key="1">
    <source>
        <dbReference type="ARBA" id="ARBA00007074"/>
    </source>
</evidence>
<dbReference type="AlphaFoldDB" id="A0A9D1D4R9"/>
<comment type="caution">
    <text evidence="6">The sequence shown here is derived from an EMBL/GenBank/DDBJ whole genome shotgun (WGS) entry which is preliminary data.</text>
</comment>
<keyword evidence="4" id="KW-0788">Thiol protease</keyword>
<dbReference type="Pfam" id="PF00877">
    <property type="entry name" value="NLPC_P60"/>
    <property type="match status" value="1"/>
</dbReference>
<keyword evidence="3" id="KW-0378">Hydrolase</keyword>
<evidence type="ECO:0000313" key="7">
    <source>
        <dbReference type="Proteomes" id="UP000824250"/>
    </source>
</evidence>
<proteinExistence type="inferred from homology"/>
<dbReference type="InterPro" id="IPR000064">
    <property type="entry name" value="NLP_P60_dom"/>
</dbReference>
<reference evidence="6" key="2">
    <citation type="journal article" date="2021" name="PeerJ">
        <title>Extensive microbial diversity within the chicken gut microbiome revealed by metagenomics and culture.</title>
        <authorList>
            <person name="Gilroy R."/>
            <person name="Ravi A."/>
            <person name="Getino M."/>
            <person name="Pursley I."/>
            <person name="Horton D.L."/>
            <person name="Alikhan N.F."/>
            <person name="Baker D."/>
            <person name="Gharbi K."/>
            <person name="Hall N."/>
            <person name="Watson M."/>
            <person name="Adriaenssens E.M."/>
            <person name="Foster-Nyarko E."/>
            <person name="Jarju S."/>
            <person name="Secka A."/>
            <person name="Antonio M."/>
            <person name="Oren A."/>
            <person name="Chaudhuri R.R."/>
            <person name="La Ragione R."/>
            <person name="Hildebrand F."/>
            <person name="Pallen M.J."/>
        </authorList>
    </citation>
    <scope>NUCLEOTIDE SEQUENCE</scope>
    <source>
        <strain evidence="6">CHK180-2868</strain>
    </source>
</reference>
<evidence type="ECO:0000256" key="4">
    <source>
        <dbReference type="ARBA" id="ARBA00022807"/>
    </source>
</evidence>
<accession>A0A9D1D4R9</accession>
<dbReference type="Gene3D" id="2.30.30.40">
    <property type="entry name" value="SH3 Domains"/>
    <property type="match status" value="1"/>
</dbReference>
<name>A0A9D1D4R9_9FIRM</name>
<dbReference type="GO" id="GO:0006508">
    <property type="term" value="P:proteolysis"/>
    <property type="evidence" value="ECO:0007669"/>
    <property type="project" value="UniProtKB-KW"/>
</dbReference>
<organism evidence="6 7">
    <name type="scientific">Candidatus Copromonas faecavium</name>
    <name type="common">nom. illeg.</name>
    <dbReference type="NCBI Taxonomy" id="2840740"/>
    <lineage>
        <taxon>Bacteria</taxon>
        <taxon>Bacillati</taxon>
        <taxon>Bacillota</taxon>
        <taxon>Clostridia</taxon>
        <taxon>Lachnospirales</taxon>
        <taxon>Lachnospiraceae</taxon>
        <taxon>Candidatus Copromonas (nom. illeg.)</taxon>
    </lineage>
</organism>
<evidence type="ECO:0000256" key="3">
    <source>
        <dbReference type="ARBA" id="ARBA00022801"/>
    </source>
</evidence>
<dbReference type="InterPro" id="IPR051202">
    <property type="entry name" value="Peptidase_C40"/>
</dbReference>
<dbReference type="PROSITE" id="PS51935">
    <property type="entry name" value="NLPC_P60"/>
    <property type="match status" value="1"/>
</dbReference>
<evidence type="ECO:0000256" key="2">
    <source>
        <dbReference type="ARBA" id="ARBA00022670"/>
    </source>
</evidence>
<dbReference type="Pfam" id="PF08239">
    <property type="entry name" value="SH3_3"/>
    <property type="match status" value="1"/>
</dbReference>
<dbReference type="SUPFAM" id="SSF54001">
    <property type="entry name" value="Cysteine proteinases"/>
    <property type="match status" value="1"/>
</dbReference>
<dbReference type="EMBL" id="DVGC01000006">
    <property type="protein sequence ID" value="HIR04573.1"/>
    <property type="molecule type" value="Genomic_DNA"/>
</dbReference>
<dbReference type="Proteomes" id="UP000824250">
    <property type="component" value="Unassembled WGS sequence"/>
</dbReference>
<gene>
    <name evidence="6" type="ORF">IAB28_01180</name>
</gene>
<dbReference type="PANTHER" id="PTHR47053">
    <property type="entry name" value="MUREIN DD-ENDOPEPTIDASE MEPH-RELATED"/>
    <property type="match status" value="1"/>
</dbReference>
<dbReference type="InterPro" id="IPR038765">
    <property type="entry name" value="Papain-like_cys_pep_sf"/>
</dbReference>
<reference evidence="6" key="1">
    <citation type="submission" date="2020-10" db="EMBL/GenBank/DDBJ databases">
        <authorList>
            <person name="Gilroy R."/>
        </authorList>
    </citation>
    <scope>NUCLEOTIDE SEQUENCE</scope>
    <source>
        <strain evidence="6">CHK180-2868</strain>
    </source>
</reference>
<feature type="domain" description="NlpC/P60" evidence="5">
    <location>
        <begin position="100"/>
        <end position="221"/>
    </location>
</feature>
<dbReference type="PANTHER" id="PTHR47053:SF1">
    <property type="entry name" value="MUREIN DD-ENDOPEPTIDASE MEPH-RELATED"/>
    <property type="match status" value="1"/>
</dbReference>
<protein>
    <submittedName>
        <fullName evidence="6">C40 family peptidase</fullName>
    </submittedName>
</protein>
<comment type="similarity">
    <text evidence="1">Belongs to the peptidase C40 family.</text>
</comment>
<keyword evidence="2" id="KW-0645">Protease</keyword>
<sequence length="221" mass="23787">MAAATMMPGQAYANTAAEYQTSTTMLVRVDDMDTTLYEEPNAEAEVVGEAETGETYQILELVDEGWMKIDAGEVEGYLNTVKAAATVMETAEEVTVDPSVQMREEIVNYALQFVGNPYVYGGTNPNTGADCSGFTSYILRNVAGVELPHSSAGQANQGRAVSAEEMRPGDLICYSSGGRVNHVALYIGSGQVVHASNERNGIRISNWNYRNPAKIVNVLGD</sequence>
<evidence type="ECO:0000259" key="5">
    <source>
        <dbReference type="PROSITE" id="PS51935"/>
    </source>
</evidence>
<dbReference type="Gene3D" id="3.90.1720.10">
    <property type="entry name" value="endopeptidase domain like (from Nostoc punctiforme)"/>
    <property type="match status" value="1"/>
</dbReference>
<dbReference type="InterPro" id="IPR003646">
    <property type="entry name" value="SH3-like_bac-type"/>
</dbReference>